<feature type="compositionally biased region" description="Basic and acidic residues" evidence="1">
    <location>
        <begin position="34"/>
        <end position="47"/>
    </location>
</feature>
<evidence type="ECO:0000256" key="1">
    <source>
        <dbReference type="SAM" id="MobiDB-lite"/>
    </source>
</evidence>
<feature type="compositionally biased region" description="Basic and acidic residues" evidence="1">
    <location>
        <begin position="522"/>
        <end position="533"/>
    </location>
</feature>
<feature type="region of interest" description="Disordered" evidence="1">
    <location>
        <begin position="441"/>
        <end position="491"/>
    </location>
</feature>
<sequence length="675" mass="75338">MESSDRIEGGVSDTLHNKGLASNGGSSSSTSLADSDKRRIGKERMARTLESSDEDEYGSYSHGHFRNRNRGKNSEAKVGGGPEYVQDSRPQMEPLRSTRPVTNQWGEKRNDEQKTRFDDFSYHHDEGQSSYNTNSYYKQDSIESLGNGRAELLRKLDELKDQITRSCEITENPSNTRIVPPPSDPYGRHHHGGSHAHGGLPSPQGVVNYGYPQRGYPHEFVQYPNQPEVLRRPPYHHHQPPQSRYTQQQPYHENFNGQFGDNWHVPTNNMVDPLDLHNRRAQNELPNRNFHRPHGNNSSNYHPSQSRQSLTLSSNDLDSDKDGLHYHRPRKIVAPHRSVKVGHPIAGGAPFIACSNCFELLKISRKHVSLTKSQQKMKCGACSSIILFELGNKGFIASASSHIDQIPTEIDEGSSGTVDENVRYWNNGSNSANMNGCSNDFDDLGSKFSPTENRSNSGDSEKQLDRLSSNSSLSENEQSPENILSRKPDFPSAKLLPLTKVNSFQEPDSPDNLADNRSDILNKSKRVEEDKVSISRTVSQQSSVRDAAAASEIDVPLNEFSNSYVSHDSVETSKEDSAKPNIEEFNYPIPEKCAAGNTGVFVNGRELHQKDLDLLSSRGLPITKHRSYIVEINGKVVDEQTGEELDGLGKLAPTVERAKHGFGMKVPRFISQSRS</sequence>
<dbReference type="PANTHER" id="PTHR31105:SF42">
    <property type="entry name" value="OS02G0258300 PROTEIN"/>
    <property type="match status" value="1"/>
</dbReference>
<feature type="region of interest" description="Disordered" evidence="1">
    <location>
        <begin position="522"/>
        <end position="546"/>
    </location>
</feature>
<organism evidence="3 4">
    <name type="scientific">Erythranthe guttata</name>
    <name type="common">Yellow monkey flower</name>
    <name type="synonym">Mimulus guttatus</name>
    <dbReference type="NCBI Taxonomy" id="4155"/>
    <lineage>
        <taxon>Eukaryota</taxon>
        <taxon>Viridiplantae</taxon>
        <taxon>Streptophyta</taxon>
        <taxon>Embryophyta</taxon>
        <taxon>Tracheophyta</taxon>
        <taxon>Spermatophyta</taxon>
        <taxon>Magnoliopsida</taxon>
        <taxon>eudicotyledons</taxon>
        <taxon>Gunneridae</taxon>
        <taxon>Pentapetalae</taxon>
        <taxon>asterids</taxon>
        <taxon>lamiids</taxon>
        <taxon>Lamiales</taxon>
        <taxon>Phrymaceae</taxon>
        <taxon>Erythranthe</taxon>
    </lineage>
</organism>
<name>A0A022RIN4_ERYGU</name>
<feature type="compositionally biased region" description="Polar residues" evidence="1">
    <location>
        <begin position="448"/>
        <end position="458"/>
    </location>
</feature>
<dbReference type="eggNOG" id="ENOG502QTCM">
    <property type="taxonomic scope" value="Eukaryota"/>
</dbReference>
<dbReference type="PANTHER" id="PTHR31105">
    <property type="entry name" value="EXTRA-LARGE G-PROTEIN-LIKE"/>
    <property type="match status" value="1"/>
</dbReference>
<dbReference type="EMBL" id="KI630433">
    <property type="protein sequence ID" value="EYU40031.1"/>
    <property type="molecule type" value="Genomic_DNA"/>
</dbReference>
<dbReference type="Proteomes" id="UP000030748">
    <property type="component" value="Unassembled WGS sequence"/>
</dbReference>
<feature type="domain" description="Probable zinc-ribbon" evidence="2">
    <location>
        <begin position="346"/>
        <end position="390"/>
    </location>
</feature>
<dbReference type="AlphaFoldDB" id="A0A022RIN4"/>
<feature type="compositionally biased region" description="Basic and acidic residues" evidence="1">
    <location>
        <begin position="106"/>
        <end position="127"/>
    </location>
</feature>
<evidence type="ECO:0000313" key="3">
    <source>
        <dbReference type="EMBL" id="EYU40031.1"/>
    </source>
</evidence>
<accession>A0A022RIN4</accession>
<feature type="region of interest" description="Disordered" evidence="1">
    <location>
        <begin position="1"/>
        <end position="134"/>
    </location>
</feature>
<gene>
    <name evidence="3" type="ORF">MIMGU_mgv1a002440mg</name>
</gene>
<protein>
    <recommendedName>
        <fullName evidence="2">Probable zinc-ribbon domain-containing protein</fullName>
    </recommendedName>
</protein>
<dbReference type="GO" id="GO:1900150">
    <property type="term" value="P:regulation of defense response to fungus"/>
    <property type="evidence" value="ECO:0007669"/>
    <property type="project" value="InterPro"/>
</dbReference>
<feature type="region of interest" description="Disordered" evidence="1">
    <location>
        <begin position="172"/>
        <end position="201"/>
    </location>
</feature>
<evidence type="ECO:0000313" key="4">
    <source>
        <dbReference type="Proteomes" id="UP000030748"/>
    </source>
</evidence>
<feature type="compositionally biased region" description="Polar residues" evidence="1">
    <location>
        <begin position="252"/>
        <end position="270"/>
    </location>
</feature>
<feature type="compositionally biased region" description="Polar residues" evidence="1">
    <location>
        <begin position="295"/>
        <end position="308"/>
    </location>
</feature>
<evidence type="ECO:0000259" key="2">
    <source>
        <dbReference type="Pfam" id="PF11331"/>
    </source>
</evidence>
<dbReference type="InterPro" id="IPR021480">
    <property type="entry name" value="Zinc_ribbon_12"/>
</dbReference>
<feature type="region of interest" description="Disordered" evidence="1">
    <location>
        <begin position="252"/>
        <end position="273"/>
    </location>
</feature>
<reference evidence="3 4" key="1">
    <citation type="journal article" date="2013" name="Proc. Natl. Acad. Sci. U.S.A.">
        <title>Fine-scale variation in meiotic recombination in Mimulus inferred from population shotgun sequencing.</title>
        <authorList>
            <person name="Hellsten U."/>
            <person name="Wright K.M."/>
            <person name="Jenkins J."/>
            <person name="Shu S."/>
            <person name="Yuan Y."/>
            <person name="Wessler S.R."/>
            <person name="Schmutz J."/>
            <person name="Willis J.H."/>
            <person name="Rokhsar D.S."/>
        </authorList>
    </citation>
    <scope>NUCLEOTIDE SEQUENCE [LARGE SCALE GENOMIC DNA]</scope>
    <source>
        <strain evidence="4">cv. DUN x IM62</strain>
    </source>
</reference>
<feature type="compositionally biased region" description="Low complexity" evidence="1">
    <location>
        <begin position="468"/>
        <end position="482"/>
    </location>
</feature>
<feature type="compositionally biased region" description="Low complexity" evidence="1">
    <location>
        <begin position="17"/>
        <end position="33"/>
    </location>
</feature>
<dbReference type="STRING" id="4155.A0A022RIN4"/>
<feature type="region of interest" description="Disordered" evidence="1">
    <location>
        <begin position="286"/>
        <end position="324"/>
    </location>
</feature>
<dbReference type="Pfam" id="PF11331">
    <property type="entry name" value="Zn_ribbon_12"/>
    <property type="match status" value="1"/>
</dbReference>
<proteinExistence type="predicted"/>
<dbReference type="InterPro" id="IPR040244">
    <property type="entry name" value="EDR4-like"/>
</dbReference>
<feature type="compositionally biased region" description="Polar residues" evidence="1">
    <location>
        <begin position="534"/>
        <end position="544"/>
    </location>
</feature>
<keyword evidence="4" id="KW-1185">Reference proteome</keyword>